<gene>
    <name evidence="1" type="ORF">Tco_1132766</name>
</gene>
<protein>
    <submittedName>
        <fullName evidence="1">Uncharacterized protein</fullName>
    </submittedName>
</protein>
<organism evidence="1 2">
    <name type="scientific">Tanacetum coccineum</name>
    <dbReference type="NCBI Taxonomy" id="301880"/>
    <lineage>
        <taxon>Eukaryota</taxon>
        <taxon>Viridiplantae</taxon>
        <taxon>Streptophyta</taxon>
        <taxon>Embryophyta</taxon>
        <taxon>Tracheophyta</taxon>
        <taxon>Spermatophyta</taxon>
        <taxon>Magnoliopsida</taxon>
        <taxon>eudicotyledons</taxon>
        <taxon>Gunneridae</taxon>
        <taxon>Pentapetalae</taxon>
        <taxon>asterids</taxon>
        <taxon>campanulids</taxon>
        <taxon>Asterales</taxon>
        <taxon>Asteraceae</taxon>
        <taxon>Asteroideae</taxon>
        <taxon>Anthemideae</taxon>
        <taxon>Anthemidinae</taxon>
        <taxon>Tanacetum</taxon>
    </lineage>
</organism>
<evidence type="ECO:0000313" key="1">
    <source>
        <dbReference type="EMBL" id="GJU10370.1"/>
    </source>
</evidence>
<dbReference type="Proteomes" id="UP001151760">
    <property type="component" value="Unassembled WGS sequence"/>
</dbReference>
<comment type="caution">
    <text evidence="1">The sequence shown here is derived from an EMBL/GenBank/DDBJ whole genome shotgun (WGS) entry which is preliminary data.</text>
</comment>
<dbReference type="EMBL" id="BQNB010021817">
    <property type="protein sequence ID" value="GJU10370.1"/>
    <property type="molecule type" value="Genomic_DNA"/>
</dbReference>
<evidence type="ECO:0000313" key="2">
    <source>
        <dbReference type="Proteomes" id="UP001151760"/>
    </source>
</evidence>
<reference evidence="1" key="1">
    <citation type="journal article" date="2022" name="Int. J. Mol. Sci.">
        <title>Draft Genome of Tanacetum Coccineum: Genomic Comparison of Closely Related Tanacetum-Family Plants.</title>
        <authorList>
            <person name="Yamashiro T."/>
            <person name="Shiraishi A."/>
            <person name="Nakayama K."/>
            <person name="Satake H."/>
        </authorList>
    </citation>
    <scope>NUCLEOTIDE SEQUENCE</scope>
</reference>
<sequence length="77" mass="8811">MAAEVPQTLEYRGGQLNAAHMLEVENMTIRKKIFIGYIVAGQRKPKGQWTCDERKVANFDQRLKSFILFVINSKVSP</sequence>
<name>A0ABQ5JEK7_9ASTR</name>
<reference evidence="1" key="2">
    <citation type="submission" date="2022-01" db="EMBL/GenBank/DDBJ databases">
        <authorList>
            <person name="Yamashiro T."/>
            <person name="Shiraishi A."/>
            <person name="Satake H."/>
            <person name="Nakayama K."/>
        </authorList>
    </citation>
    <scope>NUCLEOTIDE SEQUENCE</scope>
</reference>
<proteinExistence type="predicted"/>
<keyword evidence="2" id="KW-1185">Reference proteome</keyword>
<accession>A0ABQ5JEK7</accession>